<dbReference type="EMBL" id="JAGRRH010000004">
    <property type="protein sequence ID" value="KAG7370955.1"/>
    <property type="molecule type" value="Genomic_DNA"/>
</dbReference>
<keyword evidence="3" id="KW-1185">Reference proteome</keyword>
<evidence type="ECO:0000313" key="2">
    <source>
        <dbReference type="EMBL" id="KAG7370955.1"/>
    </source>
</evidence>
<protein>
    <submittedName>
        <fullName evidence="2">Uncharacterized protein</fullName>
    </submittedName>
</protein>
<gene>
    <name evidence="2" type="ORF">IV203_019525</name>
</gene>
<accession>A0A9K3LYS7</accession>
<evidence type="ECO:0000313" key="3">
    <source>
        <dbReference type="Proteomes" id="UP000693970"/>
    </source>
</evidence>
<comment type="caution">
    <text evidence="2">The sequence shown here is derived from an EMBL/GenBank/DDBJ whole genome shotgun (WGS) entry which is preliminary data.</text>
</comment>
<proteinExistence type="predicted"/>
<organism evidence="2 3">
    <name type="scientific">Nitzschia inconspicua</name>
    <dbReference type="NCBI Taxonomy" id="303405"/>
    <lineage>
        <taxon>Eukaryota</taxon>
        <taxon>Sar</taxon>
        <taxon>Stramenopiles</taxon>
        <taxon>Ochrophyta</taxon>
        <taxon>Bacillariophyta</taxon>
        <taxon>Bacillariophyceae</taxon>
        <taxon>Bacillariophycidae</taxon>
        <taxon>Bacillariales</taxon>
        <taxon>Bacillariaceae</taxon>
        <taxon>Nitzschia</taxon>
    </lineage>
</organism>
<feature type="compositionally biased region" description="Acidic residues" evidence="1">
    <location>
        <begin position="193"/>
        <end position="213"/>
    </location>
</feature>
<feature type="compositionally biased region" description="Basic and acidic residues" evidence="1">
    <location>
        <begin position="157"/>
        <end position="171"/>
    </location>
</feature>
<dbReference type="Proteomes" id="UP000693970">
    <property type="component" value="Unassembled WGS sequence"/>
</dbReference>
<name>A0A9K3LYS7_9STRA</name>
<feature type="compositionally biased region" description="Basic residues" evidence="1">
    <location>
        <begin position="172"/>
        <end position="181"/>
    </location>
</feature>
<dbReference type="OrthoDB" id="10668307at2759"/>
<reference evidence="2" key="2">
    <citation type="submission" date="2021-04" db="EMBL/GenBank/DDBJ databases">
        <authorList>
            <person name="Podell S."/>
        </authorList>
    </citation>
    <scope>NUCLEOTIDE SEQUENCE</scope>
    <source>
        <strain evidence="2">Hildebrandi</strain>
    </source>
</reference>
<feature type="region of interest" description="Disordered" evidence="1">
    <location>
        <begin position="154"/>
        <end position="213"/>
    </location>
</feature>
<reference evidence="2" key="1">
    <citation type="journal article" date="2021" name="Sci. Rep.">
        <title>Diploid genomic architecture of Nitzschia inconspicua, an elite biomass production diatom.</title>
        <authorList>
            <person name="Oliver A."/>
            <person name="Podell S."/>
            <person name="Pinowska A."/>
            <person name="Traller J.C."/>
            <person name="Smith S.R."/>
            <person name="McClure R."/>
            <person name="Beliaev A."/>
            <person name="Bohutskyi P."/>
            <person name="Hill E.A."/>
            <person name="Rabines A."/>
            <person name="Zheng H."/>
            <person name="Allen L.Z."/>
            <person name="Kuo A."/>
            <person name="Grigoriev I.V."/>
            <person name="Allen A.E."/>
            <person name="Hazlebeck D."/>
            <person name="Allen E.E."/>
        </authorList>
    </citation>
    <scope>NUCLEOTIDE SEQUENCE</scope>
    <source>
        <strain evidence="2">Hildebrandi</strain>
    </source>
</reference>
<evidence type="ECO:0000256" key="1">
    <source>
        <dbReference type="SAM" id="MobiDB-lite"/>
    </source>
</evidence>
<sequence>MNTELSDRVAFNSKGSFESKYAFRMMHAILVNAWRPLAGNTCRATPSLAQLNSHPSKEVPLSCQTYEVTAQQLPFHAAVPEVQGKQRVADATWSATVEKFVKYPLLNRLRMASFPGSACARKELVVPKQSHATTCGMNGRTLILRQQNKESGYWSQENRRIQKRRNGERIRQMRLARKKSPSKSPGPFKDAQLQDEEEQPDEDDLVEEDQEDD</sequence>
<dbReference type="AlphaFoldDB" id="A0A9K3LYS7"/>